<dbReference type="InterPro" id="IPR037185">
    <property type="entry name" value="EmrE-like"/>
</dbReference>
<dbReference type="EMBL" id="JBHSCR010000003">
    <property type="protein sequence ID" value="MFC4347320.1"/>
    <property type="molecule type" value="Genomic_DNA"/>
</dbReference>
<organism evidence="3 4">
    <name type="scientific">Kordiimonas lipolytica</name>
    <dbReference type="NCBI Taxonomy" id="1662421"/>
    <lineage>
        <taxon>Bacteria</taxon>
        <taxon>Pseudomonadati</taxon>
        <taxon>Pseudomonadota</taxon>
        <taxon>Alphaproteobacteria</taxon>
        <taxon>Kordiimonadales</taxon>
        <taxon>Kordiimonadaceae</taxon>
        <taxon>Kordiimonas</taxon>
    </lineage>
</organism>
<dbReference type="RefSeq" id="WP_068152704.1">
    <property type="nucleotide sequence ID" value="NZ_JBHSCR010000003.1"/>
</dbReference>
<feature type="transmembrane region" description="Helical" evidence="1">
    <location>
        <begin position="130"/>
        <end position="148"/>
    </location>
</feature>
<reference evidence="4" key="1">
    <citation type="journal article" date="2019" name="Int. J. Syst. Evol. Microbiol.">
        <title>The Global Catalogue of Microorganisms (GCM) 10K type strain sequencing project: providing services to taxonomists for standard genome sequencing and annotation.</title>
        <authorList>
            <consortium name="The Broad Institute Genomics Platform"/>
            <consortium name="The Broad Institute Genome Sequencing Center for Infectious Disease"/>
            <person name="Wu L."/>
            <person name="Ma J."/>
        </authorList>
    </citation>
    <scope>NUCLEOTIDE SEQUENCE [LARGE SCALE GENOMIC DNA]</scope>
    <source>
        <strain evidence="4">CGMCC 1.15304</strain>
    </source>
</reference>
<evidence type="ECO:0000256" key="1">
    <source>
        <dbReference type="SAM" id="Phobius"/>
    </source>
</evidence>
<comment type="caution">
    <text evidence="3">The sequence shown here is derived from an EMBL/GenBank/DDBJ whole genome shotgun (WGS) entry which is preliminary data.</text>
</comment>
<evidence type="ECO:0000259" key="2">
    <source>
        <dbReference type="Pfam" id="PF00892"/>
    </source>
</evidence>
<feature type="transmembrane region" description="Helical" evidence="1">
    <location>
        <begin position="284"/>
        <end position="302"/>
    </location>
</feature>
<keyword evidence="1" id="KW-0812">Transmembrane</keyword>
<feature type="domain" description="EamA" evidence="2">
    <location>
        <begin position="162"/>
        <end position="268"/>
    </location>
</feature>
<feature type="transmembrane region" description="Helical" evidence="1">
    <location>
        <begin position="44"/>
        <end position="63"/>
    </location>
</feature>
<dbReference type="Proteomes" id="UP001595776">
    <property type="component" value="Unassembled WGS sequence"/>
</dbReference>
<feature type="transmembrane region" description="Helical" evidence="1">
    <location>
        <begin position="102"/>
        <end position="123"/>
    </location>
</feature>
<dbReference type="PANTHER" id="PTHR22911">
    <property type="entry name" value="ACYL-MALONYL CONDENSING ENZYME-RELATED"/>
    <property type="match status" value="1"/>
</dbReference>
<dbReference type="Gene3D" id="1.10.3730.20">
    <property type="match status" value="1"/>
</dbReference>
<keyword evidence="1" id="KW-0472">Membrane</keyword>
<gene>
    <name evidence="3" type="ORF">ACFO5Q_05640</name>
</gene>
<feature type="transmembrane region" description="Helical" evidence="1">
    <location>
        <begin position="251"/>
        <end position="272"/>
    </location>
</feature>
<feature type="domain" description="EamA" evidence="2">
    <location>
        <begin position="11"/>
        <end position="145"/>
    </location>
</feature>
<dbReference type="InterPro" id="IPR000620">
    <property type="entry name" value="EamA_dom"/>
</dbReference>
<dbReference type="SUPFAM" id="SSF103481">
    <property type="entry name" value="Multidrug resistance efflux transporter EmrE"/>
    <property type="match status" value="1"/>
</dbReference>
<name>A0ABV8U9L1_9PROT</name>
<feature type="transmembrane region" description="Helical" evidence="1">
    <location>
        <begin position="12"/>
        <end position="32"/>
    </location>
</feature>
<evidence type="ECO:0000313" key="4">
    <source>
        <dbReference type="Proteomes" id="UP001595776"/>
    </source>
</evidence>
<protein>
    <submittedName>
        <fullName evidence="3">DMT family transporter</fullName>
    </submittedName>
</protein>
<sequence length="319" mass="35223">MQSQSPNAFLTGLILVCNTVLFWGILPIALVFALELQDGVTITWFRFLVAAIVVTGIQAWRGKLRQFLSLTGREWLMLLFAAIFLIADYVLFIYGLTYLEPSAMAVFSQTTPVFLALTGVVFFHERLNRFQTACFLTLFVGLGLFFNASIAELDFGQEGFLVGVLIAVSASFIWALYAALQKKLIGRLSSANILLFIYLAAVVSLLPMSDLTSFGALESADWMIITFCAFNTLIAYSTFSESMKYWPSTHISSVVATTPVATIIASYVGHLLWPDVIRFTNVNMLGWIGVLVVLTSAVAFNARPRRKTEVAALGQDCIE</sequence>
<dbReference type="PANTHER" id="PTHR22911:SF134">
    <property type="entry name" value="DMT FAMILY TRANSPORTER"/>
    <property type="match status" value="1"/>
</dbReference>
<proteinExistence type="predicted"/>
<keyword evidence="1" id="KW-1133">Transmembrane helix</keyword>
<feature type="transmembrane region" description="Helical" evidence="1">
    <location>
        <begin position="75"/>
        <end position="96"/>
    </location>
</feature>
<dbReference type="Pfam" id="PF00892">
    <property type="entry name" value="EamA"/>
    <property type="match status" value="2"/>
</dbReference>
<evidence type="ECO:0000313" key="3">
    <source>
        <dbReference type="EMBL" id="MFC4347320.1"/>
    </source>
</evidence>
<feature type="transmembrane region" description="Helical" evidence="1">
    <location>
        <begin position="191"/>
        <end position="208"/>
    </location>
</feature>
<feature type="transmembrane region" description="Helical" evidence="1">
    <location>
        <begin position="220"/>
        <end position="239"/>
    </location>
</feature>
<feature type="transmembrane region" description="Helical" evidence="1">
    <location>
        <begin position="160"/>
        <end position="179"/>
    </location>
</feature>
<accession>A0ABV8U9L1</accession>
<keyword evidence="4" id="KW-1185">Reference proteome</keyword>